<dbReference type="PANTHER" id="PTHR25462">
    <property type="entry name" value="BONUS, ISOFORM C-RELATED"/>
    <property type="match status" value="1"/>
</dbReference>
<dbReference type="AlphaFoldDB" id="A0A210PDU8"/>
<feature type="domain" description="B box-type" evidence="2">
    <location>
        <begin position="13"/>
        <end position="60"/>
    </location>
</feature>
<organism evidence="3 4">
    <name type="scientific">Mizuhopecten yessoensis</name>
    <name type="common">Japanese scallop</name>
    <name type="synonym">Patinopecten yessoensis</name>
    <dbReference type="NCBI Taxonomy" id="6573"/>
    <lineage>
        <taxon>Eukaryota</taxon>
        <taxon>Metazoa</taxon>
        <taxon>Spiralia</taxon>
        <taxon>Lophotrochozoa</taxon>
        <taxon>Mollusca</taxon>
        <taxon>Bivalvia</taxon>
        <taxon>Autobranchia</taxon>
        <taxon>Pteriomorphia</taxon>
        <taxon>Pectinida</taxon>
        <taxon>Pectinoidea</taxon>
        <taxon>Pectinidae</taxon>
        <taxon>Mizuhopecten</taxon>
    </lineage>
</organism>
<dbReference type="SMART" id="SM00336">
    <property type="entry name" value="BBOX"/>
    <property type="match status" value="2"/>
</dbReference>
<gene>
    <name evidence="3" type="ORF">KP79_PYT24748</name>
</gene>
<dbReference type="GO" id="GO:0005654">
    <property type="term" value="C:nucleoplasm"/>
    <property type="evidence" value="ECO:0007669"/>
    <property type="project" value="TreeGrafter"/>
</dbReference>
<dbReference type="OrthoDB" id="6081610at2759"/>
<dbReference type="PROSITE" id="PS50119">
    <property type="entry name" value="ZF_BBOX"/>
    <property type="match status" value="2"/>
</dbReference>
<accession>A0A210PDU8</accession>
<protein>
    <submittedName>
        <fullName evidence="3">E3 ubiquitin-protein ligase TRIM33</fullName>
    </submittedName>
</protein>
<evidence type="ECO:0000313" key="4">
    <source>
        <dbReference type="Proteomes" id="UP000242188"/>
    </source>
</evidence>
<dbReference type="Gene3D" id="3.30.160.60">
    <property type="entry name" value="Classic Zinc Finger"/>
    <property type="match status" value="1"/>
</dbReference>
<dbReference type="InterPro" id="IPR000315">
    <property type="entry name" value="Znf_B-box"/>
</dbReference>
<keyword evidence="1" id="KW-0863">Zinc-finger</keyword>
<dbReference type="GO" id="GO:0061630">
    <property type="term" value="F:ubiquitin protein ligase activity"/>
    <property type="evidence" value="ECO:0007669"/>
    <property type="project" value="TreeGrafter"/>
</dbReference>
<name>A0A210PDU8_MIZYE</name>
<dbReference type="Proteomes" id="UP000242188">
    <property type="component" value="Unassembled WGS sequence"/>
</dbReference>
<feature type="domain" description="B box-type" evidence="2">
    <location>
        <begin position="74"/>
        <end position="111"/>
    </location>
</feature>
<reference evidence="3 4" key="1">
    <citation type="journal article" date="2017" name="Nat. Ecol. Evol.">
        <title>Scallop genome provides insights into evolution of bilaterian karyotype and development.</title>
        <authorList>
            <person name="Wang S."/>
            <person name="Zhang J."/>
            <person name="Jiao W."/>
            <person name="Li J."/>
            <person name="Xun X."/>
            <person name="Sun Y."/>
            <person name="Guo X."/>
            <person name="Huan P."/>
            <person name="Dong B."/>
            <person name="Zhang L."/>
            <person name="Hu X."/>
            <person name="Sun X."/>
            <person name="Wang J."/>
            <person name="Zhao C."/>
            <person name="Wang Y."/>
            <person name="Wang D."/>
            <person name="Huang X."/>
            <person name="Wang R."/>
            <person name="Lv J."/>
            <person name="Li Y."/>
            <person name="Zhang Z."/>
            <person name="Liu B."/>
            <person name="Lu W."/>
            <person name="Hui Y."/>
            <person name="Liang J."/>
            <person name="Zhou Z."/>
            <person name="Hou R."/>
            <person name="Li X."/>
            <person name="Liu Y."/>
            <person name="Li H."/>
            <person name="Ning X."/>
            <person name="Lin Y."/>
            <person name="Zhao L."/>
            <person name="Xing Q."/>
            <person name="Dou J."/>
            <person name="Li Y."/>
            <person name="Mao J."/>
            <person name="Guo H."/>
            <person name="Dou H."/>
            <person name="Li T."/>
            <person name="Mu C."/>
            <person name="Jiang W."/>
            <person name="Fu Q."/>
            <person name="Fu X."/>
            <person name="Miao Y."/>
            <person name="Liu J."/>
            <person name="Yu Q."/>
            <person name="Li R."/>
            <person name="Liao H."/>
            <person name="Li X."/>
            <person name="Kong Y."/>
            <person name="Jiang Z."/>
            <person name="Chourrout D."/>
            <person name="Li R."/>
            <person name="Bao Z."/>
        </authorList>
    </citation>
    <scope>NUCLEOTIDE SEQUENCE [LARGE SCALE GENOMIC DNA]</scope>
    <source>
        <strain evidence="3 4">PY_sf001</strain>
    </source>
</reference>
<comment type="caution">
    <text evidence="3">The sequence shown here is derived from an EMBL/GenBank/DDBJ whole genome shotgun (WGS) entry which is preliminary data.</text>
</comment>
<proteinExistence type="predicted"/>
<dbReference type="EMBL" id="NEDP02078822">
    <property type="protein sequence ID" value="OWF34631.1"/>
    <property type="molecule type" value="Genomic_DNA"/>
</dbReference>
<dbReference type="PANTHER" id="PTHR25462:SF305">
    <property type="entry name" value="RING-TYPE DOMAIN-CONTAINING PROTEIN"/>
    <property type="match status" value="1"/>
</dbReference>
<keyword evidence="1" id="KW-0862">Zinc</keyword>
<dbReference type="InterPro" id="IPR047153">
    <property type="entry name" value="TRIM45/56/19-like"/>
</dbReference>
<dbReference type="GO" id="GO:0008270">
    <property type="term" value="F:zinc ion binding"/>
    <property type="evidence" value="ECO:0007669"/>
    <property type="project" value="UniProtKB-KW"/>
</dbReference>
<sequence>MASKILISRAQVHVPVTCTLCDSIEAVNWFCNDCQEVMCDKCKDVHQRGKKTRNDDVVPIQEADKQGKVLLPEVCKTHPGKTLELFCKECLVVMCSMCFTQKHNQHTVGHIEEEMESQKRYAQEQLETLNSKLYYFSDHRSKRHEASKTFRESLDVVRKDVQAQGLMLKAEIDSIVTSILVELSSLAAEEDESCKQDCQPDEKHVKDITQLIGDIEQKAEQMSSTELFELTGRLRNTVPLYDVTGKSVHVPQRTPSLVTGQLDTKQLKEMIGYVSARHGCQYMNLQN</sequence>
<evidence type="ECO:0000256" key="1">
    <source>
        <dbReference type="PROSITE-ProRule" id="PRU00024"/>
    </source>
</evidence>
<keyword evidence="4" id="KW-1185">Reference proteome</keyword>
<keyword evidence="1" id="KW-0479">Metal-binding</keyword>
<evidence type="ECO:0000259" key="2">
    <source>
        <dbReference type="PROSITE" id="PS50119"/>
    </source>
</evidence>
<dbReference type="Pfam" id="PF00643">
    <property type="entry name" value="zf-B_box"/>
    <property type="match status" value="2"/>
</dbReference>
<evidence type="ECO:0000313" key="3">
    <source>
        <dbReference type="EMBL" id="OWF34631.1"/>
    </source>
</evidence>
<dbReference type="SUPFAM" id="SSF57845">
    <property type="entry name" value="B-box zinc-binding domain"/>
    <property type="match status" value="1"/>
</dbReference>